<dbReference type="RefSeq" id="WP_258876868.1">
    <property type="nucleotide sequence ID" value="NZ_CP048914.1"/>
</dbReference>
<reference evidence="2 3" key="1">
    <citation type="submission" date="2020-02" db="EMBL/GenBank/DDBJ databases">
        <authorList>
            <person name="Zheng R.K."/>
            <person name="Sun C.M."/>
        </authorList>
    </citation>
    <scope>NUCLEOTIDE SEQUENCE [LARGE SCALE GENOMIC DNA]</scope>
    <source>
        <strain evidence="3">zrk13</strain>
    </source>
</reference>
<sequence>MKRLSLSVVFIIMIFLSGCETLDNIEVSDTYTIQFDSKGGSFVAAIDVSLGDDITFPKNPTKEGFTFEGWYVDDVTFTNPLTADFTVLDDLIVYAKWEETESSLELQLQHIYELATDNGIFEGTYEEWLETVRGPQGVPGEDGDNVVIAVNDDQIQWKYDEDSAWVNLISISDLQGNSGVDGIGIQATTLDASGNLIITYTDDSEDNLGPIVSVFRVNFYDFNKHILDTALVEYGGSATTIVTPVRTGYTFTGWSRNDYSNVTADMNVFAEYDVNIYTVTFNSTGGSEEAPVTDIEYGTTLALPTPTKEGYTFTGWYRGYSINATQVYNNDPVNGNWTLYARWDEIPQTVEPQNQDQTTLKIILDSEEAFYAAYFIEEMDGHPYESLDVAYKILSVENSVIQQLSSWTSSQASQIEVSSEEVTEQTITTGLEISINTTIEASALFVTTSVEMGITASIEYSVSKARSTGQSVSFSLDDYEEGLDYAVFLTGDYDVYQVFSYNYETKQVTEAIFVRITSSPVMTVLSSPNGRIDTNINIEDHKIEFDRGMFFEQGDGSSEAPYQISSEAGIFAMMLNSSGHYELVNDIQLNRYQGAKGVFSGVLHGNGHTISGLNITIPEGRKDVDEFYGFFGKLSGTVENIIFSDCHITHTYSYGAHDGDGYIYAGIVAGYADALASFTNITVIDSSVKASRYKSHLGGIAGHANGTVSLLDIPYFAPTQIPFTNVQVINTDIIGCGIEGGILGYGNYVTIDSSSFKGQEVDGVQHYAKLSHYSTGIKGYAGCIAGFLIDSTVQNNHVEYTNIIYLNFHDQVSSVKHFVGNMDLSSSTNTYDPETVTNPITPDTTP</sequence>
<dbReference type="GO" id="GO:0030313">
    <property type="term" value="C:cell envelope"/>
    <property type="evidence" value="ECO:0007669"/>
    <property type="project" value="UniProtKB-SubCell"/>
</dbReference>
<dbReference type="InterPro" id="IPR013378">
    <property type="entry name" value="InlB-like_B-rpt"/>
</dbReference>
<proteinExistence type="predicted"/>
<dbReference type="NCBIfam" id="TIGR02543">
    <property type="entry name" value="List_Bact_rpt"/>
    <property type="match status" value="2"/>
</dbReference>
<accession>A0A7L7KQZ0</accession>
<comment type="subcellular location">
    <subcellularLocation>
        <location evidence="1">Cell envelope</location>
    </subcellularLocation>
</comment>
<dbReference type="Proteomes" id="UP000514720">
    <property type="component" value="Chromosome"/>
</dbReference>
<evidence type="ECO:0000256" key="1">
    <source>
        <dbReference type="ARBA" id="ARBA00004196"/>
    </source>
</evidence>
<dbReference type="EMBL" id="CP048914">
    <property type="protein sequence ID" value="QMS85097.1"/>
    <property type="molecule type" value="Genomic_DNA"/>
</dbReference>
<dbReference type="Gene3D" id="2.160.20.110">
    <property type="match status" value="1"/>
</dbReference>
<dbReference type="PROSITE" id="PS51257">
    <property type="entry name" value="PROKAR_LIPOPROTEIN"/>
    <property type="match status" value="1"/>
</dbReference>
<dbReference type="AlphaFoldDB" id="A0A7L7KQZ0"/>
<organism evidence="2 3">
    <name type="scientific">Candidatus Xianfuyuplasma coldseepsis</name>
    <dbReference type="NCBI Taxonomy" id="2782163"/>
    <lineage>
        <taxon>Bacteria</taxon>
        <taxon>Bacillati</taxon>
        <taxon>Mycoplasmatota</taxon>
        <taxon>Mollicutes</taxon>
        <taxon>Candidatus Izemoplasmatales</taxon>
        <taxon>Candidatus Izemoplasmataceae</taxon>
        <taxon>Candidatus Xianfuyuplasma</taxon>
    </lineage>
</organism>
<dbReference type="InterPro" id="IPR042229">
    <property type="entry name" value="Listeria/Bacterioides_rpt_sf"/>
</dbReference>
<dbReference type="Pfam" id="PF09479">
    <property type="entry name" value="Flg_new"/>
    <property type="match status" value="3"/>
</dbReference>
<dbReference type="KEGG" id="xcl:G4Z02_04850"/>
<evidence type="ECO:0000313" key="2">
    <source>
        <dbReference type="EMBL" id="QMS85097.1"/>
    </source>
</evidence>
<evidence type="ECO:0000313" key="3">
    <source>
        <dbReference type="Proteomes" id="UP000514720"/>
    </source>
</evidence>
<name>A0A7L7KQZ0_9MOLU</name>
<keyword evidence="3" id="KW-1185">Reference proteome</keyword>
<gene>
    <name evidence="2" type="ORF">G4Z02_04850</name>
</gene>
<protein>
    <submittedName>
        <fullName evidence="2">InlB B-repeat-containing protein</fullName>
    </submittedName>
</protein>
<dbReference type="Gene3D" id="2.60.40.4270">
    <property type="entry name" value="Listeria-Bacteroides repeat domain"/>
    <property type="match status" value="3"/>
</dbReference>